<dbReference type="EMBL" id="JACAZI010000003">
    <property type="protein sequence ID" value="KAF7364584.1"/>
    <property type="molecule type" value="Genomic_DNA"/>
</dbReference>
<dbReference type="InterPro" id="IPR000873">
    <property type="entry name" value="AMP-dep_synth/lig_dom"/>
</dbReference>
<dbReference type="Pfam" id="PF23562">
    <property type="entry name" value="AMP-binding_C_3"/>
    <property type="match status" value="1"/>
</dbReference>
<feature type="domain" description="AMP-dependent synthetase/ligase" evidence="1">
    <location>
        <begin position="41"/>
        <end position="337"/>
    </location>
</feature>
<dbReference type="SUPFAM" id="SSF56801">
    <property type="entry name" value="Acetyl-CoA synthetase-like"/>
    <property type="match status" value="1"/>
</dbReference>
<protein>
    <submittedName>
        <fullName evidence="2">Acetyl-CoA synthetase-like protein</fullName>
    </submittedName>
</protein>
<gene>
    <name evidence="2" type="ORF">MVEN_00327400</name>
</gene>
<evidence type="ECO:0000259" key="1">
    <source>
        <dbReference type="Pfam" id="PF00501"/>
    </source>
</evidence>
<dbReference type="InterPro" id="IPR042099">
    <property type="entry name" value="ANL_N_sf"/>
</dbReference>
<dbReference type="InterPro" id="IPR020845">
    <property type="entry name" value="AMP-binding_CS"/>
</dbReference>
<dbReference type="PROSITE" id="PS00455">
    <property type="entry name" value="AMP_BINDING"/>
    <property type="match status" value="1"/>
</dbReference>
<dbReference type="Pfam" id="PF00501">
    <property type="entry name" value="AMP-binding"/>
    <property type="match status" value="1"/>
</dbReference>
<dbReference type="Proteomes" id="UP000620124">
    <property type="component" value="Unassembled WGS sequence"/>
</dbReference>
<dbReference type="PANTHER" id="PTHR43201:SF3">
    <property type="entry name" value="ENZYME, PUTATIVE (JCVI)-RELATED"/>
    <property type="match status" value="1"/>
</dbReference>
<evidence type="ECO:0000313" key="2">
    <source>
        <dbReference type="EMBL" id="KAF7364584.1"/>
    </source>
</evidence>
<proteinExistence type="predicted"/>
<accession>A0A8H7D6Z3</accession>
<dbReference type="GO" id="GO:0006631">
    <property type="term" value="P:fatty acid metabolic process"/>
    <property type="evidence" value="ECO:0007669"/>
    <property type="project" value="TreeGrafter"/>
</dbReference>
<dbReference type="GO" id="GO:0031956">
    <property type="term" value="F:medium-chain fatty acid-CoA ligase activity"/>
    <property type="evidence" value="ECO:0007669"/>
    <property type="project" value="TreeGrafter"/>
</dbReference>
<sequence length="580" mass="64381">MAPGPIPAPPRTQALSSSTFVPPSLDGTLTIPQLYDWHFHNSPRHRLFVYPLADGSTRTIFWFEAVQAVYVGASVLRQRFGWLPGTDSKPVVSILAPSETISYFILFMSCLRANYVVFPISPRLSAPAIANLIHNASVKYLLVTPATTDLADAAIQTLQDQYPDTVAPDLSPLPSFEDLFASEKTVLPEDIPYEASGIDDVACLLHSSGSTSFPKLLSWSNRQCMQVALTPWFGERDLTDLALCIHLIPMYHGTGIAQIFWAASCGLVFSVFEPASPPTVPTPENVFRGAQVTGGDLVFGVPSFIDAWSQDSECLNWLATRTGIIFGGGPLNQKKWRLSVLTRNQRVPRIWLDGRRHRQPSDPGNWNYFKFSKRITAEMVPYGDNTFELVVLPNPFCTPSVLNTEIRGISGYATSDLLEPHPTKPGYWKIFGRKDDQIIHSTGEKTNPGPLEDMLASDPHIMAAVIFGDRQTEPGLLVEPESAFQFDTTDANQVAVYLDLIWPAVEKLNLFAPQQSRIRKQMILVANKNKPFTYTAKMTIRRQAIIADYREEIRELYAIAETVPQRVPAGKDATVQALSS</sequence>
<comment type="caution">
    <text evidence="2">The sequence shown here is derived from an EMBL/GenBank/DDBJ whole genome shotgun (WGS) entry which is preliminary data.</text>
</comment>
<dbReference type="PANTHER" id="PTHR43201">
    <property type="entry name" value="ACYL-COA SYNTHETASE"/>
    <property type="match status" value="1"/>
</dbReference>
<organism evidence="2 3">
    <name type="scientific">Mycena venus</name>
    <dbReference type="NCBI Taxonomy" id="2733690"/>
    <lineage>
        <taxon>Eukaryota</taxon>
        <taxon>Fungi</taxon>
        <taxon>Dikarya</taxon>
        <taxon>Basidiomycota</taxon>
        <taxon>Agaricomycotina</taxon>
        <taxon>Agaricomycetes</taxon>
        <taxon>Agaricomycetidae</taxon>
        <taxon>Agaricales</taxon>
        <taxon>Marasmiineae</taxon>
        <taxon>Mycenaceae</taxon>
        <taxon>Mycena</taxon>
    </lineage>
</organism>
<keyword evidence="3" id="KW-1185">Reference proteome</keyword>
<reference evidence="2" key="1">
    <citation type="submission" date="2020-05" db="EMBL/GenBank/DDBJ databases">
        <title>Mycena genomes resolve the evolution of fungal bioluminescence.</title>
        <authorList>
            <person name="Tsai I.J."/>
        </authorList>
    </citation>
    <scope>NUCLEOTIDE SEQUENCE</scope>
    <source>
        <strain evidence="2">CCC161011</strain>
    </source>
</reference>
<evidence type="ECO:0000313" key="3">
    <source>
        <dbReference type="Proteomes" id="UP000620124"/>
    </source>
</evidence>
<dbReference type="AlphaFoldDB" id="A0A8H7D6Z3"/>
<dbReference type="OrthoDB" id="429813at2759"/>
<name>A0A8H7D6Z3_9AGAR</name>
<dbReference type="Gene3D" id="3.40.50.12780">
    <property type="entry name" value="N-terminal domain of ligase-like"/>
    <property type="match status" value="1"/>
</dbReference>